<evidence type="ECO:0000313" key="2">
    <source>
        <dbReference type="EMBL" id="MDQ7909987.1"/>
    </source>
</evidence>
<dbReference type="SUPFAM" id="SSF53041">
    <property type="entry name" value="Resolvase-like"/>
    <property type="match status" value="1"/>
</dbReference>
<keyword evidence="3" id="KW-1185">Reference proteome</keyword>
<dbReference type="InterPro" id="IPR006119">
    <property type="entry name" value="Resolv_N"/>
</dbReference>
<protein>
    <submittedName>
        <fullName evidence="2">Recombinase family protein</fullName>
    </submittedName>
</protein>
<dbReference type="Pfam" id="PF00239">
    <property type="entry name" value="Resolvase"/>
    <property type="match status" value="1"/>
</dbReference>
<dbReference type="Proteomes" id="UP001230908">
    <property type="component" value="Unassembled WGS sequence"/>
</dbReference>
<gene>
    <name evidence="2" type="ORF">RB614_36365</name>
</gene>
<accession>A0ABU0ZSL0</accession>
<evidence type="ECO:0000259" key="1">
    <source>
        <dbReference type="PROSITE" id="PS51736"/>
    </source>
</evidence>
<organism evidence="2 3">
    <name type="scientific">Phytohabitans maris</name>
    <dbReference type="NCBI Taxonomy" id="3071409"/>
    <lineage>
        <taxon>Bacteria</taxon>
        <taxon>Bacillati</taxon>
        <taxon>Actinomycetota</taxon>
        <taxon>Actinomycetes</taxon>
        <taxon>Micromonosporales</taxon>
        <taxon>Micromonosporaceae</taxon>
    </lineage>
</organism>
<dbReference type="InterPro" id="IPR036162">
    <property type="entry name" value="Resolvase-like_N_sf"/>
</dbReference>
<comment type="caution">
    <text evidence="2">The sequence shown here is derived from an EMBL/GenBank/DDBJ whole genome shotgun (WGS) entry which is preliminary data.</text>
</comment>
<proteinExistence type="predicted"/>
<feature type="domain" description="Resolvase/invertase-type recombinase catalytic" evidence="1">
    <location>
        <begin position="1"/>
        <end position="68"/>
    </location>
</feature>
<dbReference type="Gene3D" id="3.40.50.1390">
    <property type="entry name" value="Resolvase, N-terminal catalytic domain"/>
    <property type="match status" value="1"/>
</dbReference>
<dbReference type="EMBL" id="JAVHUY010000049">
    <property type="protein sequence ID" value="MDQ7909987.1"/>
    <property type="molecule type" value="Genomic_DNA"/>
</dbReference>
<evidence type="ECO:0000313" key="3">
    <source>
        <dbReference type="Proteomes" id="UP001230908"/>
    </source>
</evidence>
<reference evidence="2 3" key="1">
    <citation type="submission" date="2023-08" db="EMBL/GenBank/DDBJ databases">
        <title>Phytohabitans sansha sp. nov., isolated from marine sediment.</title>
        <authorList>
            <person name="Zhao Y."/>
            <person name="Yi K."/>
        </authorList>
    </citation>
    <scope>NUCLEOTIDE SEQUENCE [LARGE SCALE GENOMIC DNA]</scope>
    <source>
        <strain evidence="2 3">ZYX-F-186</strain>
    </source>
</reference>
<name>A0ABU0ZSL0_9ACTN</name>
<dbReference type="RefSeq" id="WP_308717242.1">
    <property type="nucleotide sequence ID" value="NZ_JAVHUY010000049.1"/>
</dbReference>
<sequence>MAARFVPLGLQRAGAAGRRPCAPSTEPLDTATLVGRMLVHMLGVFAEFERGVIVDRVVSGMEKKASRGQWACR</sequence>
<dbReference type="PROSITE" id="PS51736">
    <property type="entry name" value="RECOMBINASES_3"/>
    <property type="match status" value="1"/>
</dbReference>